<dbReference type="EMBL" id="LFOE01000034">
    <property type="protein sequence ID" value="OBY30299.1"/>
    <property type="molecule type" value="Genomic_DNA"/>
</dbReference>
<name>A0A1B8SC39_9MYCO</name>
<gene>
    <name evidence="4" type="ORF">ACT18_18425</name>
</gene>
<comment type="caution">
    <text evidence="4">The sequence shown here is derived from an EMBL/GenBank/DDBJ whole genome shotgun (WGS) entry which is preliminary data.</text>
</comment>
<dbReference type="Proteomes" id="UP000092668">
    <property type="component" value="Unassembled WGS sequence"/>
</dbReference>
<dbReference type="GO" id="GO:0052689">
    <property type="term" value="F:carboxylic ester hydrolase activity"/>
    <property type="evidence" value="ECO:0007669"/>
    <property type="project" value="UniProtKB-ARBA"/>
</dbReference>
<evidence type="ECO:0000313" key="4">
    <source>
        <dbReference type="EMBL" id="OBY30299.1"/>
    </source>
</evidence>
<comment type="similarity">
    <text evidence="2">Belongs to the AB hydrolase superfamily. FUS2 hydrolase family.</text>
</comment>
<dbReference type="PANTHER" id="PTHR22946:SF9">
    <property type="entry name" value="POLYKETIDE TRANSFERASE AF380"/>
    <property type="match status" value="1"/>
</dbReference>
<proteinExistence type="inferred from homology"/>
<dbReference type="InterPro" id="IPR029058">
    <property type="entry name" value="AB_hydrolase_fold"/>
</dbReference>
<evidence type="ECO:0000256" key="1">
    <source>
        <dbReference type="ARBA" id="ARBA00022801"/>
    </source>
</evidence>
<reference evidence="4 5" key="1">
    <citation type="submission" date="2015-06" db="EMBL/GenBank/DDBJ databases">
        <title>Genome sequence of Mycobacterium kumamotonense strain Roo.</title>
        <authorList>
            <person name="Greninger A.L."/>
            <person name="Cunningham G."/>
            <person name="Miller S."/>
        </authorList>
    </citation>
    <scope>NUCLEOTIDE SEQUENCE [LARGE SCALE GENOMIC DNA]</scope>
    <source>
        <strain evidence="4 5">Roo</strain>
    </source>
</reference>
<protein>
    <submittedName>
        <fullName evidence="4">Alpha/beta hydrolase</fullName>
    </submittedName>
</protein>
<dbReference type="PANTHER" id="PTHR22946">
    <property type="entry name" value="DIENELACTONE HYDROLASE DOMAIN-CONTAINING PROTEIN-RELATED"/>
    <property type="match status" value="1"/>
</dbReference>
<dbReference type="RefSeq" id="WP_019736979.1">
    <property type="nucleotide sequence ID" value="NZ_LFOE01000034.1"/>
</dbReference>
<dbReference type="STRING" id="354243.BST28_11280"/>
<dbReference type="PATRIC" id="fig|354243.3.peg.3809"/>
<dbReference type="SUPFAM" id="SSF53474">
    <property type="entry name" value="alpha/beta-Hydrolases"/>
    <property type="match status" value="1"/>
</dbReference>
<keyword evidence="1 4" id="KW-0378">Hydrolase</keyword>
<evidence type="ECO:0000256" key="2">
    <source>
        <dbReference type="ARBA" id="ARBA00038115"/>
    </source>
</evidence>
<dbReference type="Pfam" id="PF12697">
    <property type="entry name" value="Abhydrolase_6"/>
    <property type="match status" value="1"/>
</dbReference>
<dbReference type="OrthoDB" id="5902829at2"/>
<keyword evidence="5" id="KW-1185">Reference proteome</keyword>
<organism evidence="4 5">
    <name type="scientific">Mycolicibacter kumamotonensis</name>
    <dbReference type="NCBI Taxonomy" id="354243"/>
    <lineage>
        <taxon>Bacteria</taxon>
        <taxon>Bacillati</taxon>
        <taxon>Actinomycetota</taxon>
        <taxon>Actinomycetes</taxon>
        <taxon>Mycobacteriales</taxon>
        <taxon>Mycobacteriaceae</taxon>
        <taxon>Mycolicibacter</taxon>
    </lineage>
</organism>
<feature type="domain" description="AB hydrolase-1" evidence="3">
    <location>
        <begin position="34"/>
        <end position="283"/>
    </location>
</feature>
<dbReference type="Gene3D" id="3.40.50.1820">
    <property type="entry name" value="alpha/beta hydrolase"/>
    <property type="match status" value="1"/>
</dbReference>
<evidence type="ECO:0000313" key="5">
    <source>
        <dbReference type="Proteomes" id="UP000092668"/>
    </source>
</evidence>
<dbReference type="InterPro" id="IPR050261">
    <property type="entry name" value="FrsA_esterase"/>
</dbReference>
<dbReference type="InterPro" id="IPR000073">
    <property type="entry name" value="AB_hydrolase_1"/>
</dbReference>
<dbReference type="AlphaFoldDB" id="A0A1B8SC39"/>
<accession>A0A1B8SC39</accession>
<evidence type="ECO:0000259" key="3">
    <source>
        <dbReference type="Pfam" id="PF12697"/>
    </source>
</evidence>
<sequence>MASREDVTFRSGNDSVSAWLYRPDDTGPNGAPLLVMAHGLGAVRTMRLDAYAERFAAAGYACLVFDYRNFGASGGAPRQLLDVGLQLADWAAAVDFAHTLAGIDPARIGLWGTSFSGGHVIATAARLPVAAVVAQCPFTDGIASARTIPPLTLPRVSLLALRDLAAARLGNPPVMVATAGRPGEVALMTTPDSYPGYLRLVPEGQTVRNEIAARLGMKIIAYRPGRLAAKVECPILFCVCDRDSVAPAGPTLRYAARAPRGTVKRYDEGHFDIYVGDAFERVVADQLDFLDRNLKTAGA</sequence>